<organism evidence="2">
    <name type="scientific">Idioscopus clypealis</name>
    <dbReference type="NCBI Taxonomy" id="925781"/>
    <lineage>
        <taxon>Eukaryota</taxon>
        <taxon>Metazoa</taxon>
        <taxon>Ecdysozoa</taxon>
        <taxon>Arthropoda</taxon>
        <taxon>Hexapoda</taxon>
        <taxon>Insecta</taxon>
        <taxon>Pterygota</taxon>
        <taxon>Neoptera</taxon>
        <taxon>Paraneoptera</taxon>
        <taxon>Hemiptera</taxon>
        <taxon>Auchenorrhyncha</taxon>
        <taxon>Membracoidea</taxon>
        <taxon>Cicadellidae</taxon>
        <taxon>Eurymelinae</taxon>
        <taxon>Idiocerini</taxon>
        <taxon>Idioscopus</taxon>
    </lineage>
</organism>
<geneLocation type="mitochondrion" evidence="2"/>
<feature type="transmembrane region" description="Helical" evidence="1">
    <location>
        <begin position="129"/>
        <end position="150"/>
    </location>
</feature>
<keyword evidence="2" id="KW-0496">Mitochondrion</keyword>
<keyword evidence="1" id="KW-0472">Membrane</keyword>
<keyword evidence="1" id="KW-1133">Transmembrane helix</keyword>
<reference evidence="2" key="1">
    <citation type="submission" date="2017-08" db="EMBL/GenBank/DDBJ databases">
        <title>The complete mitochondrial genome of Idioscopus clypealis (Hemiptera: Cicadellidae: Idiocerinae).</title>
        <authorList>
            <person name="Dai R.H."/>
            <person name="Wang J.J."/>
        </authorList>
    </citation>
    <scope>NUCLEOTIDE SEQUENCE</scope>
</reference>
<proteinExistence type="predicted"/>
<evidence type="ECO:0000256" key="1">
    <source>
        <dbReference type="SAM" id="Phobius"/>
    </source>
</evidence>
<evidence type="ECO:0000313" key="2">
    <source>
        <dbReference type="EMBL" id="AXS67656.1"/>
    </source>
</evidence>
<dbReference type="AlphaFoldDB" id="A0A346RNK9"/>
<accession>A0A346RNK9</accession>
<protein>
    <submittedName>
        <fullName evidence="2">NADH dehydrogenase subunit 6</fullName>
    </submittedName>
</protein>
<name>A0A346RNK9_9HEMI</name>
<sequence>MKMNIMKVMIMFISMLPAMKTPMSMGMILMLNTMMMTMLINKIMITSWLAMITFLMMIGGLLILFIYMSSLASNEKFKINMKMMMLLLIMLTLMDEFMQESYINETQNLLNMEMTEHLSMGKLYNKKSMSITLIMVMYLLLTMIVVTKMVKHYEGPLRSKN</sequence>
<gene>
    <name evidence="2" type="primary">ND6</name>
</gene>
<dbReference type="EMBL" id="MF784430">
    <property type="protein sequence ID" value="AXS67656.1"/>
    <property type="molecule type" value="Genomic_DNA"/>
</dbReference>
<dbReference type="RefSeq" id="YP_009525789.1">
    <property type="nucleotide sequence ID" value="NC_039642.1"/>
</dbReference>
<keyword evidence="1" id="KW-0812">Transmembrane</keyword>
<dbReference type="CTD" id="4541"/>
<dbReference type="GeneID" id="38289964"/>